<dbReference type="InterPro" id="IPR007235">
    <property type="entry name" value="Glyco_trans_28_C"/>
</dbReference>
<dbReference type="EMBL" id="BQKI01000033">
    <property type="protein sequence ID" value="GJN13103.1"/>
    <property type="molecule type" value="Genomic_DNA"/>
</dbReference>
<reference evidence="5" key="2">
    <citation type="submission" date="2021-12" db="EMBL/GenBank/DDBJ databases">
        <title>Resequencing data analysis of finger millet.</title>
        <authorList>
            <person name="Hatakeyama M."/>
            <person name="Aluri S."/>
            <person name="Balachadran M.T."/>
            <person name="Sivarajan S.R."/>
            <person name="Poveda L."/>
            <person name="Shimizu-Inatsugi R."/>
            <person name="Schlapbach R."/>
            <person name="Sreeman S.M."/>
            <person name="Shimizu K.K."/>
        </authorList>
    </citation>
    <scope>NUCLEOTIDE SEQUENCE</scope>
</reference>
<organism evidence="5 6">
    <name type="scientific">Eleusine coracana subsp. coracana</name>
    <dbReference type="NCBI Taxonomy" id="191504"/>
    <lineage>
        <taxon>Eukaryota</taxon>
        <taxon>Viridiplantae</taxon>
        <taxon>Streptophyta</taxon>
        <taxon>Embryophyta</taxon>
        <taxon>Tracheophyta</taxon>
        <taxon>Spermatophyta</taxon>
        <taxon>Magnoliopsida</taxon>
        <taxon>Liliopsida</taxon>
        <taxon>Poales</taxon>
        <taxon>Poaceae</taxon>
        <taxon>PACMAD clade</taxon>
        <taxon>Chloridoideae</taxon>
        <taxon>Cynodonteae</taxon>
        <taxon>Eleusininae</taxon>
        <taxon>Eleusine</taxon>
    </lineage>
</organism>
<sequence>MAVAAAAPQPPSARLTPCFLRLHYTQAPILHVPTRASARSRCRLSHSTPATPDPDADPAEPLRVAFACGAPGGRVYSAIALADELHDSLPGSRSLILGAPAPSLESTAAAAAAYPFAPVPRCLPHALLAAALHLRRFDPHVLVATGGSASLPACLAALLLGLPFVIQDQDAAPAPATRLLAPVALRVFLAFNAPVRLLPKHKCAVYGNPVRMSIRKCRVSKDEALARFFLRTALVPEEGAQVVLVLGGAEGSPEINVAVLNMYYEMLRRRKDRYIIWQTGTESFSEMESLVRGHRRLFLTPLQLRRAERGVPALAPRRRRRRWFGETVALLSVRDLGPSSSRVRFPETASRRQRWQHQGIRSFRVVLRPVGVQLSVEGRPALDSVYKGFRREAFVQESGAGVSSLASRFLHELELAYAADVVVSRAGAMTCTEILVTGKPSVLVLNIT</sequence>
<dbReference type="Gene3D" id="3.40.50.2000">
    <property type="entry name" value="Glycogen Phosphorylase B"/>
    <property type="match status" value="3"/>
</dbReference>
<comment type="caution">
    <text evidence="5">The sequence shown here is derived from an EMBL/GenBank/DDBJ whole genome shotgun (WGS) entry which is preliminary data.</text>
</comment>
<protein>
    <submittedName>
        <fullName evidence="5">Uncharacterized protein</fullName>
    </submittedName>
</protein>
<dbReference type="InterPro" id="IPR004276">
    <property type="entry name" value="GlycoTrans_28_N"/>
</dbReference>
<dbReference type="Pfam" id="PF04101">
    <property type="entry name" value="Glyco_tran_28_C"/>
    <property type="match status" value="1"/>
</dbReference>
<keyword evidence="1" id="KW-0328">Glycosyltransferase</keyword>
<dbReference type="AlphaFoldDB" id="A0AAV5DS12"/>
<evidence type="ECO:0000313" key="6">
    <source>
        <dbReference type="Proteomes" id="UP001054889"/>
    </source>
</evidence>
<feature type="domain" description="Glycosyltransferase family 28 N-terminal" evidence="3">
    <location>
        <begin position="127"/>
        <end position="188"/>
    </location>
</feature>
<reference evidence="5" key="1">
    <citation type="journal article" date="2018" name="DNA Res.">
        <title>Multiple hybrid de novo genome assembly of finger millet, an orphan allotetraploid crop.</title>
        <authorList>
            <person name="Hatakeyama M."/>
            <person name="Aluri S."/>
            <person name="Balachadran M.T."/>
            <person name="Sivarajan S.R."/>
            <person name="Patrignani A."/>
            <person name="Gruter S."/>
            <person name="Poveda L."/>
            <person name="Shimizu-Inatsugi R."/>
            <person name="Baeten J."/>
            <person name="Francoijs K.J."/>
            <person name="Nataraja K.N."/>
            <person name="Reddy Y.A.N."/>
            <person name="Phadnis S."/>
            <person name="Ravikumar R.L."/>
            <person name="Schlapbach R."/>
            <person name="Sreeman S.M."/>
            <person name="Shimizu K.K."/>
        </authorList>
    </citation>
    <scope>NUCLEOTIDE SEQUENCE</scope>
</reference>
<evidence type="ECO:0000256" key="2">
    <source>
        <dbReference type="ARBA" id="ARBA00022679"/>
    </source>
</evidence>
<evidence type="ECO:0000259" key="4">
    <source>
        <dbReference type="Pfam" id="PF04101"/>
    </source>
</evidence>
<dbReference type="GO" id="GO:0005975">
    <property type="term" value="P:carbohydrate metabolic process"/>
    <property type="evidence" value="ECO:0007669"/>
    <property type="project" value="InterPro"/>
</dbReference>
<dbReference type="GO" id="GO:0016758">
    <property type="term" value="F:hexosyltransferase activity"/>
    <property type="evidence" value="ECO:0007669"/>
    <property type="project" value="InterPro"/>
</dbReference>
<dbReference type="PANTHER" id="PTHR21015">
    <property type="entry name" value="UDP-N-ACETYLGLUCOSAMINE--N-ACETYLMURAMYL-(PENTAPEPTIDE) PYROPHOSPHORYL-UNDECAPRENOL N-ACETYLGLUCOSAMINE TRANSFERASE 1"/>
    <property type="match status" value="1"/>
</dbReference>
<dbReference type="SUPFAM" id="SSF53756">
    <property type="entry name" value="UDP-Glycosyltransferase/glycogen phosphorylase"/>
    <property type="match status" value="2"/>
</dbReference>
<keyword evidence="6" id="KW-1185">Reference proteome</keyword>
<dbReference type="Pfam" id="PF03033">
    <property type="entry name" value="Glyco_transf_28"/>
    <property type="match status" value="1"/>
</dbReference>
<keyword evidence="2" id="KW-0808">Transferase</keyword>
<feature type="domain" description="Glycosyl transferase family 28 C-terminal" evidence="4">
    <location>
        <begin position="408"/>
        <end position="446"/>
    </location>
</feature>
<accession>A0AAV5DS12</accession>
<dbReference type="PANTHER" id="PTHR21015:SF22">
    <property type="entry name" value="GLYCOSYLTRANSFERASE"/>
    <property type="match status" value="1"/>
</dbReference>
<evidence type="ECO:0000313" key="5">
    <source>
        <dbReference type="EMBL" id="GJN13103.1"/>
    </source>
</evidence>
<evidence type="ECO:0000256" key="1">
    <source>
        <dbReference type="ARBA" id="ARBA00022676"/>
    </source>
</evidence>
<dbReference type="Proteomes" id="UP001054889">
    <property type="component" value="Unassembled WGS sequence"/>
</dbReference>
<gene>
    <name evidence="5" type="primary">ga31437</name>
    <name evidence="5" type="ORF">PR202_ga31437</name>
</gene>
<evidence type="ECO:0000259" key="3">
    <source>
        <dbReference type="Pfam" id="PF03033"/>
    </source>
</evidence>
<proteinExistence type="predicted"/>
<name>A0AAV5DS12_ELECO</name>